<dbReference type="GO" id="GO:0008108">
    <property type="term" value="F:UDP-glucose:hexose-1-phosphate uridylyltransferase activity"/>
    <property type="evidence" value="ECO:0007669"/>
    <property type="project" value="InterPro"/>
</dbReference>
<dbReference type="SUPFAM" id="SSF54197">
    <property type="entry name" value="HIT-like"/>
    <property type="match status" value="2"/>
</dbReference>
<keyword evidence="7" id="KW-1185">Reference proteome</keyword>
<dbReference type="PIRSF" id="PIRSF000808">
    <property type="entry name" value="GalT"/>
    <property type="match status" value="1"/>
</dbReference>
<evidence type="ECO:0000256" key="1">
    <source>
        <dbReference type="PIRSR" id="PIRSR000808-1"/>
    </source>
</evidence>
<dbReference type="Proteomes" id="UP000185779">
    <property type="component" value="Unassembled WGS sequence"/>
</dbReference>
<dbReference type="Proteomes" id="UP000885936">
    <property type="component" value="Unassembled WGS sequence"/>
</dbReference>
<protein>
    <submittedName>
        <fullName evidence="4">DUF4921 family protein</fullName>
    </submittedName>
    <submittedName>
        <fullName evidence="6">Galactose-1-phosphate uridylyltransferase</fullName>
    </submittedName>
</protein>
<name>A0A1F2P6J8_9EURY</name>
<dbReference type="EMBL" id="LYOR01000001">
    <property type="protein sequence ID" value="OFV66783.1"/>
    <property type="molecule type" value="Genomic_DNA"/>
</dbReference>
<reference evidence="4" key="2">
    <citation type="journal article" date="2020" name="mSystems">
        <title>Genome- and Community-Level Interaction Insights into Carbon Utilization and Element Cycling Functions of Hydrothermarchaeota in Hydrothermal Sediment.</title>
        <authorList>
            <person name="Zhou Z."/>
            <person name="Liu Y."/>
            <person name="Xu W."/>
            <person name="Pan J."/>
            <person name="Luo Z.H."/>
            <person name="Li M."/>
        </authorList>
    </citation>
    <scope>NUCLEOTIDE SEQUENCE [LARGE SCALE GENOMIC DNA]</scope>
    <source>
        <strain evidence="4">HyVt-185</strain>
        <strain evidence="5">HyVt-386</strain>
    </source>
</reference>
<sequence>MSEIRRHYFLNEYCIVASGRKRRPHDFVKKDKGIRTSAKDCPFCPGNESMTPPENAVYRLGSGRPWDVRCFDNLYPALNKPHGYHEVIVDTPVHDGSPAGFSDEEMNLMVEAYRDRFDFYARKEGISYVSIFKNHGREAGASIYHSHTQLIALPLMPPEIERERSIIKRLDRCPYCSIVDQESGSDRVILENREWIAFSPFYSQVPFEVWILPRRHINNITYMDQAQTSSFIRIFRDILSRLRDALEDPAYNYHFMQTIGEDYHLNIRILPRTSIRAGFELNTGVYIITVPPEDAASFLREVRGIR</sequence>
<dbReference type="Proteomes" id="UP000885863">
    <property type="component" value="Unassembled WGS sequence"/>
</dbReference>
<dbReference type="GO" id="GO:0006012">
    <property type="term" value="P:galactose metabolic process"/>
    <property type="evidence" value="ECO:0007669"/>
    <property type="project" value="InterPro"/>
</dbReference>
<gene>
    <name evidence="4" type="ORF">ENG09_01460</name>
    <name evidence="5" type="ORF">ENI32_01950</name>
    <name evidence="6" type="ORF">SBU_000076</name>
</gene>
<feature type="binding site" evidence="2">
    <location>
        <position position="94"/>
    </location>
    <ligand>
        <name>Zn(2+)</name>
        <dbReference type="ChEBI" id="CHEBI:29105"/>
    </ligand>
</feature>
<evidence type="ECO:0000313" key="5">
    <source>
        <dbReference type="EMBL" id="HEC56638.1"/>
    </source>
</evidence>
<evidence type="ECO:0000313" key="6">
    <source>
        <dbReference type="EMBL" id="OFV66783.1"/>
    </source>
</evidence>
<dbReference type="STRING" id="1839936.SBU_000076"/>
<feature type="binding site" evidence="2">
    <location>
        <position position="44"/>
    </location>
    <ligand>
        <name>Zn(2+)</name>
        <dbReference type="ChEBI" id="CHEBI:29105"/>
    </ligand>
</feature>
<comment type="cofactor">
    <cofactor evidence="2">
        <name>Zn(2+)</name>
        <dbReference type="ChEBI" id="CHEBI:29105"/>
    </cofactor>
    <text evidence="2">Binds 1 zinc ion per subunit.</text>
</comment>
<dbReference type="InterPro" id="IPR032576">
    <property type="entry name" value="DUF4921"/>
</dbReference>
<dbReference type="InterPro" id="IPR053177">
    <property type="entry name" value="ADP-glucose_phosphorylase"/>
</dbReference>
<dbReference type="EMBL" id="DRIE01000032">
    <property type="protein sequence ID" value="HEC56638.1"/>
    <property type="molecule type" value="Genomic_DNA"/>
</dbReference>
<dbReference type="Gene3D" id="3.30.428.10">
    <property type="entry name" value="HIT-like"/>
    <property type="match status" value="2"/>
</dbReference>
<keyword evidence="6" id="KW-0808">Transferase</keyword>
<reference evidence="6 7" key="1">
    <citation type="submission" date="2016-05" db="EMBL/GenBank/DDBJ databases">
        <title>Microbial consortia oxidize butane by reversing methanogenesis.</title>
        <authorList>
            <person name="Laso-Perez R."/>
            <person name="Richter M."/>
            <person name="Wegener G."/>
            <person name="Musat F."/>
        </authorList>
    </citation>
    <scope>NUCLEOTIDE SEQUENCE [LARGE SCALE GENOMIC DNA]</scope>
    <source>
        <strain evidence="6">BOX1</strain>
    </source>
</reference>
<keyword evidence="2" id="KW-0479">Metal-binding</keyword>
<dbReference type="EMBL" id="DQZR01000055">
    <property type="protein sequence ID" value="HDM35910.1"/>
    <property type="molecule type" value="Genomic_DNA"/>
</dbReference>
<feature type="domain" description="DUF4921" evidence="3">
    <location>
        <begin position="108"/>
        <end position="294"/>
    </location>
</feature>
<dbReference type="InterPro" id="IPR001937">
    <property type="entry name" value="GalP_UDPtransf1"/>
</dbReference>
<dbReference type="InterPro" id="IPR036265">
    <property type="entry name" value="HIT-like_sf"/>
</dbReference>
<dbReference type="PANTHER" id="PTHR42763">
    <property type="entry name" value="ADP-GLUCOSE PHOSPHORYLASE"/>
    <property type="match status" value="1"/>
</dbReference>
<keyword evidence="6" id="KW-0548">Nucleotidyltransferase</keyword>
<feature type="active site" description="Tele-UMP-histidine intermediate" evidence="1">
    <location>
        <position position="147"/>
    </location>
</feature>
<feature type="binding site" evidence="2">
    <location>
        <position position="41"/>
    </location>
    <ligand>
        <name>Zn(2+)</name>
        <dbReference type="ChEBI" id="CHEBI:29105"/>
    </ligand>
</feature>
<dbReference type="GO" id="GO:0008270">
    <property type="term" value="F:zinc ion binding"/>
    <property type="evidence" value="ECO:0007669"/>
    <property type="project" value="InterPro"/>
</dbReference>
<keyword evidence="2" id="KW-0862">Zinc</keyword>
<evidence type="ECO:0000256" key="2">
    <source>
        <dbReference type="PIRSR" id="PIRSR000808-3"/>
    </source>
</evidence>
<evidence type="ECO:0000313" key="4">
    <source>
        <dbReference type="EMBL" id="HDM35910.1"/>
    </source>
</evidence>
<comment type="caution">
    <text evidence="6">The sequence shown here is derived from an EMBL/GenBank/DDBJ whole genome shotgun (WGS) entry which is preliminary data.</text>
</comment>
<organism evidence="6 7">
    <name type="scientific">Candidatus Syntropharchaeum butanivorans</name>
    <dbReference type="NCBI Taxonomy" id="1839936"/>
    <lineage>
        <taxon>Archaea</taxon>
        <taxon>Methanobacteriati</taxon>
        <taxon>Methanobacteriota</taxon>
        <taxon>Stenosarchaea group</taxon>
        <taxon>Methanomicrobia</taxon>
        <taxon>Methanosarcinales</taxon>
        <taxon>ANME-2 cluster</taxon>
        <taxon>Candidatus Syntropharchaeum</taxon>
    </lineage>
</organism>
<evidence type="ECO:0000313" key="7">
    <source>
        <dbReference type="Proteomes" id="UP000185779"/>
    </source>
</evidence>
<proteinExistence type="predicted"/>
<evidence type="ECO:0000259" key="3">
    <source>
        <dbReference type="Pfam" id="PF16268"/>
    </source>
</evidence>
<dbReference type="AlphaFoldDB" id="A0A1F2P6J8"/>
<dbReference type="PANTHER" id="PTHR42763:SF2">
    <property type="entry name" value="ADP-GLUCOSE PHOSPHORYLASE"/>
    <property type="match status" value="1"/>
</dbReference>
<accession>A0A1F2P6J8</accession>
<feature type="binding site" evidence="2">
    <location>
        <position position="145"/>
    </location>
    <ligand>
        <name>Zn(2+)</name>
        <dbReference type="ChEBI" id="CHEBI:29105"/>
    </ligand>
</feature>
<dbReference type="Pfam" id="PF16268">
    <property type="entry name" value="DUF4921"/>
    <property type="match status" value="1"/>
</dbReference>